<feature type="domain" description="BACON" evidence="2">
    <location>
        <begin position="62"/>
        <end position="114"/>
    </location>
</feature>
<keyword evidence="4" id="KW-1185">Reference proteome</keyword>
<organism evidence="3 4">
    <name type="scientific">Prevotella scopos JCM 17725</name>
    <dbReference type="NCBI Taxonomy" id="1236518"/>
    <lineage>
        <taxon>Bacteria</taxon>
        <taxon>Pseudomonadati</taxon>
        <taxon>Bacteroidota</taxon>
        <taxon>Bacteroidia</taxon>
        <taxon>Bacteroidales</taxon>
        <taxon>Prevotellaceae</taxon>
        <taxon>Prevotella</taxon>
    </lineage>
</organism>
<evidence type="ECO:0000256" key="1">
    <source>
        <dbReference type="SAM" id="SignalP"/>
    </source>
</evidence>
<name>A0AAX2F772_9BACT</name>
<accession>A0AAX2F772</accession>
<sequence length="533" mass="60736">MRIINIYKLLQISLLCLLMGMTIGCAEKDSFEQPYLNVSEKELAFSNQIDEKKIAVNTNCKEWIATTPKPWVHLTQNGNELSVQVDANPTGMDRSSYILVDGGLAVQKIMVSQNASDILLDVTKGEVILPQAGGTTTVALKLEGATYDVTQGEKTEWLQVIKKKHGLKFVSQPNYDVTERTSKLTLNIAGKNYDMVVKQAGVSLFVLACNPGNPFSLHKMMDYEYRRGSFLTEYGGPDEVNGIFEESYFFKTPSPLFKDVVYVHDTKHFVPTRIYTRSLTREGVNSVKTQAFQEFMKANGYTRDERDTNHYVNVKEAFTMDVDIREENNSVVLFFYQMHTQDRSYPTFSSLDLGPIDLLNKNDKKVSDVEKYEKSKNSEEMKRQMSKSNEVEALLFQTNDPIQIARTYFFYLGSNASTPKEKVGSLEQYSLFYSQPNLGLWQYGREWFVTREFDKLLTSNNFEFVGYNGKHNVYARRSDNLTLAISGGEYADVNNGKAVMQITVLYKANVFAGSKEQRMAKVERMLKQHNPSK</sequence>
<dbReference type="Proteomes" id="UP000184105">
    <property type="component" value="Unassembled WGS sequence"/>
</dbReference>
<dbReference type="RefSeq" id="WP_065368005.1">
    <property type="nucleotide sequence ID" value="NZ_CP016205.1"/>
</dbReference>
<dbReference type="CDD" id="cd14948">
    <property type="entry name" value="BACON"/>
    <property type="match status" value="1"/>
</dbReference>
<dbReference type="EMBL" id="FQWA01000045">
    <property type="protein sequence ID" value="SHG15934.1"/>
    <property type="molecule type" value="Genomic_DNA"/>
</dbReference>
<dbReference type="PROSITE" id="PS51257">
    <property type="entry name" value="PROKAR_LIPOPROTEIN"/>
    <property type="match status" value="1"/>
</dbReference>
<evidence type="ECO:0000259" key="2">
    <source>
        <dbReference type="Pfam" id="PF13004"/>
    </source>
</evidence>
<keyword evidence="1" id="KW-0732">Signal</keyword>
<proteinExistence type="predicted"/>
<protein>
    <submittedName>
        <fullName evidence="3">Binding domain-containing protein, N-terminal</fullName>
    </submittedName>
</protein>
<evidence type="ECO:0000313" key="4">
    <source>
        <dbReference type="Proteomes" id="UP000184105"/>
    </source>
</evidence>
<comment type="caution">
    <text evidence="3">The sequence shown here is derived from an EMBL/GenBank/DDBJ whole genome shotgun (WGS) entry which is preliminary data.</text>
</comment>
<feature type="chain" id="PRO_5043791305" evidence="1">
    <location>
        <begin position="27"/>
        <end position="533"/>
    </location>
</feature>
<evidence type="ECO:0000313" key="3">
    <source>
        <dbReference type="EMBL" id="SHG15934.1"/>
    </source>
</evidence>
<dbReference type="Gene3D" id="2.60.40.10">
    <property type="entry name" value="Immunoglobulins"/>
    <property type="match status" value="1"/>
</dbReference>
<reference evidence="3 4" key="1">
    <citation type="submission" date="2016-11" db="EMBL/GenBank/DDBJ databases">
        <authorList>
            <person name="Varghese N."/>
            <person name="Submissions S."/>
        </authorList>
    </citation>
    <scope>NUCLEOTIDE SEQUENCE [LARGE SCALE GENOMIC DNA]</scope>
    <source>
        <strain evidence="3 4">DSM 22613</strain>
    </source>
</reference>
<feature type="signal peptide" evidence="1">
    <location>
        <begin position="1"/>
        <end position="26"/>
    </location>
</feature>
<dbReference type="InterPro" id="IPR013783">
    <property type="entry name" value="Ig-like_fold"/>
</dbReference>
<dbReference type="AlphaFoldDB" id="A0AAX2F772"/>
<dbReference type="Pfam" id="PF13004">
    <property type="entry name" value="BACON"/>
    <property type="match status" value="1"/>
</dbReference>
<dbReference type="InterPro" id="IPR024361">
    <property type="entry name" value="BACON"/>
</dbReference>
<gene>
    <name evidence="3" type="ORF">SAMN05444364_14512</name>
</gene>